<evidence type="ECO:0000313" key="3">
    <source>
        <dbReference type="EMBL" id="GMH29627.1"/>
    </source>
</evidence>
<protein>
    <recommendedName>
        <fullName evidence="5">Protein DEFECTIVE IN MERISTEM SILENCING 3</fullName>
    </recommendedName>
</protein>
<dbReference type="PANTHER" id="PTHR33566:SF6">
    <property type="entry name" value="PROTEIN DEFECTIVE IN MERISTEM SILENCING 3"/>
    <property type="match status" value="1"/>
</dbReference>
<gene>
    <name evidence="3" type="ORF">Nepgr_031470</name>
</gene>
<accession>A0AAD3TIY1</accession>
<feature type="region of interest" description="Disordered" evidence="2">
    <location>
        <begin position="1"/>
        <end position="34"/>
    </location>
</feature>
<sequence>MTDKFSNSLDSNLKNTQGSSLQGSARRVSRDRERERLSAMFPSNSQHFNHVNAVAIQDVPALNHMDLNESSAFMRNQASDGAPPYAESLMSNSKKLQDDLEKIGSKIKQHEDNLKFLKTQKNQLDDSILDMQVSLGKYISSRAPKPEDEDPSHVQSEEETIEQILKYEKTAAGILCQLKTRHAVQVSNLTSTQDVLGVVAMLGKVDDDNLGRLLSEYLGVETMLAVVCKSYEGIKALEMYDEEGGVNKGLGIHGLGVSIGRALEGRFLVICLESLRPYAGEFVADDPQRRLEIPKPRLPNGDAPPGFLGFAVNMITIDRENLYCLTPGGCGLRETLFYNLFSRLQVYRTRAEMHLALPCISDGSISLDGGIIRTSGMFFLGSRVDAGLRFPKSSTISELPERYFEIGKQIKQKRWEKERIQEDMQREQHLLDQAKFNFQIKKQEFVKFLADSSSYMTQVVPLLAFKRN</sequence>
<organism evidence="3 4">
    <name type="scientific">Nepenthes gracilis</name>
    <name type="common">Slender pitcher plant</name>
    <dbReference type="NCBI Taxonomy" id="150966"/>
    <lineage>
        <taxon>Eukaryota</taxon>
        <taxon>Viridiplantae</taxon>
        <taxon>Streptophyta</taxon>
        <taxon>Embryophyta</taxon>
        <taxon>Tracheophyta</taxon>
        <taxon>Spermatophyta</taxon>
        <taxon>Magnoliopsida</taxon>
        <taxon>eudicotyledons</taxon>
        <taxon>Gunneridae</taxon>
        <taxon>Pentapetalae</taxon>
        <taxon>Caryophyllales</taxon>
        <taxon>Nepenthaceae</taxon>
        <taxon>Nepenthes</taxon>
    </lineage>
</organism>
<dbReference type="AlphaFoldDB" id="A0AAD3TIY1"/>
<dbReference type="Proteomes" id="UP001279734">
    <property type="component" value="Unassembled WGS sequence"/>
</dbReference>
<evidence type="ECO:0008006" key="5">
    <source>
        <dbReference type="Google" id="ProtNLM"/>
    </source>
</evidence>
<keyword evidence="4" id="KW-1185">Reference proteome</keyword>
<evidence type="ECO:0000313" key="4">
    <source>
        <dbReference type="Proteomes" id="UP001279734"/>
    </source>
</evidence>
<name>A0AAD3TIY1_NEPGR</name>
<feature type="coiled-coil region" evidence="1">
    <location>
        <begin position="93"/>
        <end position="127"/>
    </location>
</feature>
<reference evidence="3" key="1">
    <citation type="submission" date="2023-05" db="EMBL/GenBank/DDBJ databases">
        <title>Nepenthes gracilis genome sequencing.</title>
        <authorList>
            <person name="Fukushima K."/>
        </authorList>
    </citation>
    <scope>NUCLEOTIDE SEQUENCE</scope>
    <source>
        <strain evidence="3">SING2019-196</strain>
    </source>
</reference>
<proteinExistence type="predicted"/>
<dbReference type="EMBL" id="BSYO01000036">
    <property type="protein sequence ID" value="GMH29627.1"/>
    <property type="molecule type" value="Genomic_DNA"/>
</dbReference>
<evidence type="ECO:0000256" key="2">
    <source>
        <dbReference type="SAM" id="MobiDB-lite"/>
    </source>
</evidence>
<keyword evidence="1" id="KW-0175">Coiled coil</keyword>
<evidence type="ECO:0000256" key="1">
    <source>
        <dbReference type="SAM" id="Coils"/>
    </source>
</evidence>
<comment type="caution">
    <text evidence="3">The sequence shown here is derived from an EMBL/GenBank/DDBJ whole genome shotgun (WGS) entry which is preliminary data.</text>
</comment>
<feature type="compositionally biased region" description="Polar residues" evidence="2">
    <location>
        <begin position="1"/>
        <end position="23"/>
    </location>
</feature>
<dbReference type="PANTHER" id="PTHR33566">
    <property type="entry name" value="EN/SPM-LIKE TRANSPOSON-RELATED"/>
    <property type="match status" value="1"/>
</dbReference>